<evidence type="ECO:0000256" key="5">
    <source>
        <dbReference type="ARBA" id="ARBA00023242"/>
    </source>
</evidence>
<keyword evidence="8" id="KW-1185">Reference proteome</keyword>
<gene>
    <name evidence="7" type="ORF">BgAZ_102500</name>
</gene>
<proteinExistence type="predicted"/>
<organism evidence="7 8">
    <name type="scientific">Babesia gibsoni</name>
    <dbReference type="NCBI Taxonomy" id="33632"/>
    <lineage>
        <taxon>Eukaryota</taxon>
        <taxon>Sar</taxon>
        <taxon>Alveolata</taxon>
        <taxon>Apicomplexa</taxon>
        <taxon>Aconoidasida</taxon>
        <taxon>Piroplasmida</taxon>
        <taxon>Babesiidae</taxon>
        <taxon>Babesia</taxon>
    </lineage>
</organism>
<keyword evidence="3" id="KW-0238">DNA-binding</keyword>
<evidence type="ECO:0000313" key="8">
    <source>
        <dbReference type="Proteomes" id="UP001230268"/>
    </source>
</evidence>
<evidence type="ECO:0000256" key="3">
    <source>
        <dbReference type="ARBA" id="ARBA00023125"/>
    </source>
</evidence>
<keyword evidence="4" id="KW-0804">Transcription</keyword>
<evidence type="ECO:0000256" key="4">
    <source>
        <dbReference type="ARBA" id="ARBA00023163"/>
    </source>
</evidence>
<dbReference type="InterPro" id="IPR001471">
    <property type="entry name" value="AP2/ERF_dom"/>
</dbReference>
<name>A0AAD8UVH3_BABGI</name>
<dbReference type="Pfam" id="PF00847">
    <property type="entry name" value="AP2"/>
    <property type="match status" value="1"/>
</dbReference>
<keyword evidence="2" id="KW-0805">Transcription regulation</keyword>
<comment type="subcellular location">
    <subcellularLocation>
        <location evidence="1">Nucleus</location>
    </subcellularLocation>
</comment>
<sequence length="198" mass="23606">MWTGLRYNTCFVRLFSTRSYKQPTKDIIHPYVNEPECLSLVPQYTTAVVNGKQIYVPKNYYKDLAIESTRSGEHLGEESPYNFLRKEKIWRTRKYNVLVNPIPNCVSRVKCVNYYSRLNVWSTHWFENGIHRSRWFKCAYGFLRAKNSAEQFRKDIISFGRVDHLKTKEQKRLDLEKLRSRRSLKIKTNVPNQNMSKA</sequence>
<evidence type="ECO:0000259" key="6">
    <source>
        <dbReference type="Pfam" id="PF00847"/>
    </source>
</evidence>
<feature type="domain" description="AP2/ERF" evidence="6">
    <location>
        <begin position="107"/>
        <end position="156"/>
    </location>
</feature>
<reference evidence="7" key="1">
    <citation type="submission" date="2023-08" db="EMBL/GenBank/DDBJ databases">
        <title>Draft sequence of the Babesia gibsoni genome.</title>
        <authorList>
            <person name="Yamagishi J.Y."/>
            <person name="Xuan X.X."/>
        </authorList>
    </citation>
    <scope>NUCLEOTIDE SEQUENCE</scope>
    <source>
        <strain evidence="7">Azabu</strain>
    </source>
</reference>
<dbReference type="GO" id="GO:0003677">
    <property type="term" value="F:DNA binding"/>
    <property type="evidence" value="ECO:0007669"/>
    <property type="project" value="UniProtKB-KW"/>
</dbReference>
<evidence type="ECO:0000313" key="7">
    <source>
        <dbReference type="EMBL" id="KAK1444344.1"/>
    </source>
</evidence>
<dbReference type="EMBL" id="JAVEPI010000001">
    <property type="protein sequence ID" value="KAK1444344.1"/>
    <property type="molecule type" value="Genomic_DNA"/>
</dbReference>
<dbReference type="AlphaFoldDB" id="A0AAD8UVH3"/>
<protein>
    <submittedName>
        <fullName evidence="7">AP2</fullName>
    </submittedName>
</protein>
<comment type="caution">
    <text evidence="7">The sequence shown here is derived from an EMBL/GenBank/DDBJ whole genome shotgun (WGS) entry which is preliminary data.</text>
</comment>
<dbReference type="GO" id="GO:0005634">
    <property type="term" value="C:nucleus"/>
    <property type="evidence" value="ECO:0007669"/>
    <property type="project" value="UniProtKB-SubCell"/>
</dbReference>
<evidence type="ECO:0000256" key="2">
    <source>
        <dbReference type="ARBA" id="ARBA00023015"/>
    </source>
</evidence>
<dbReference type="GO" id="GO:0003700">
    <property type="term" value="F:DNA-binding transcription factor activity"/>
    <property type="evidence" value="ECO:0007669"/>
    <property type="project" value="InterPro"/>
</dbReference>
<accession>A0AAD8UVH3</accession>
<evidence type="ECO:0000256" key="1">
    <source>
        <dbReference type="ARBA" id="ARBA00004123"/>
    </source>
</evidence>
<keyword evidence="5" id="KW-0539">Nucleus</keyword>
<dbReference type="Proteomes" id="UP001230268">
    <property type="component" value="Unassembled WGS sequence"/>
</dbReference>